<evidence type="ECO:0000256" key="1">
    <source>
        <dbReference type="SAM" id="Coils"/>
    </source>
</evidence>
<dbReference type="Proteomes" id="UP000036168">
    <property type="component" value="Unassembled WGS sequence"/>
</dbReference>
<proteinExistence type="predicted"/>
<evidence type="ECO:0000313" key="5">
    <source>
        <dbReference type="Proteomes" id="UP001341297"/>
    </source>
</evidence>
<reference evidence="2" key="2">
    <citation type="submission" date="2015-10" db="EMBL/GenBank/DDBJ databases">
        <authorList>
            <person name="Gilbert D.G."/>
        </authorList>
    </citation>
    <scope>NUCLEOTIDE SEQUENCE</scope>
    <source>
        <strain evidence="2">GO-13</strain>
    </source>
</reference>
<accession>A0A0T6BRH2</accession>
<dbReference type="Proteomes" id="UP001341297">
    <property type="component" value="Unassembled WGS sequence"/>
</dbReference>
<reference evidence="2 4" key="1">
    <citation type="journal article" date="2015" name="Int. J. Syst. Evol. Microbiol.">
        <title>Bacillus glycinifermentans sp. nov., isolated from fermented soybean paste.</title>
        <authorList>
            <person name="Kim S.J."/>
            <person name="Dunlap C.A."/>
            <person name="Kwon S.W."/>
            <person name="Rooney A.P."/>
        </authorList>
    </citation>
    <scope>NUCLEOTIDE SEQUENCE [LARGE SCALE GENOMIC DNA]</scope>
    <source>
        <strain evidence="2 4">GO-13</strain>
    </source>
</reference>
<evidence type="ECO:0000313" key="2">
    <source>
        <dbReference type="EMBL" id="KRT94242.1"/>
    </source>
</evidence>
<comment type="caution">
    <text evidence="2">The sequence shown here is derived from an EMBL/GenBank/DDBJ whole genome shotgun (WGS) entry which is preliminary data.</text>
</comment>
<evidence type="ECO:0000313" key="3">
    <source>
        <dbReference type="EMBL" id="MEC0485760.1"/>
    </source>
</evidence>
<feature type="coiled-coil region" evidence="1">
    <location>
        <begin position="134"/>
        <end position="175"/>
    </location>
</feature>
<organism evidence="2 4">
    <name type="scientific">Bacillus glycinifermentans</name>
    <dbReference type="NCBI Taxonomy" id="1664069"/>
    <lineage>
        <taxon>Bacteria</taxon>
        <taxon>Bacillati</taxon>
        <taxon>Bacillota</taxon>
        <taxon>Bacilli</taxon>
        <taxon>Bacillales</taxon>
        <taxon>Bacillaceae</taxon>
        <taxon>Bacillus</taxon>
    </lineage>
</organism>
<dbReference type="AlphaFoldDB" id="A0A0T6BRH2"/>
<dbReference type="OrthoDB" id="2924985at2"/>
<protein>
    <submittedName>
        <fullName evidence="2">Uncharacterized protein</fullName>
    </submittedName>
</protein>
<sequence>MKQFQVSKAAVKKATVRLGLSKAQAQNVLPKYAQGASFVWTLDSTSGSQSVYDNPREHVRLVIAENGTILDVFPADYALRWPHALSDDVLQSLKETTRNALIAERDAVHRKWCEVEVDFHANSYEIAKVRLALIDAADHEQAELSRKLAQLCTENKRLHIERSELRKERTEIERALVPYI</sequence>
<dbReference type="EMBL" id="JARRTL010000011">
    <property type="protein sequence ID" value="MEC0485760.1"/>
    <property type="molecule type" value="Genomic_DNA"/>
</dbReference>
<dbReference type="EMBL" id="LECW02000012">
    <property type="protein sequence ID" value="KRT94242.1"/>
    <property type="molecule type" value="Genomic_DNA"/>
</dbReference>
<evidence type="ECO:0000313" key="4">
    <source>
        <dbReference type="Proteomes" id="UP000036168"/>
    </source>
</evidence>
<gene>
    <name evidence="2" type="ORF">AB447_202835</name>
    <name evidence="3" type="ORF">P8828_13120</name>
</gene>
<name>A0A0T6BRH2_9BACI</name>
<keyword evidence="5" id="KW-1185">Reference proteome</keyword>
<keyword evidence="1" id="KW-0175">Coiled coil</keyword>
<dbReference type="RefSeq" id="WP_048353172.1">
    <property type="nucleotide sequence ID" value="NZ_JARRTL010000011.1"/>
</dbReference>
<reference evidence="3 5" key="3">
    <citation type="submission" date="2023-03" db="EMBL/GenBank/DDBJ databases">
        <title>Agriculturally important microbes genome sequencing.</title>
        <authorList>
            <person name="Dunlap C."/>
        </authorList>
    </citation>
    <scope>NUCLEOTIDE SEQUENCE [LARGE SCALE GENOMIC DNA]</scope>
    <source>
        <strain evidence="3 5">CBP-3203</strain>
    </source>
</reference>